<comment type="caution">
    <text evidence="3">The sequence shown here is derived from an EMBL/GenBank/DDBJ whole genome shotgun (WGS) entry which is preliminary data.</text>
</comment>
<evidence type="ECO:0000313" key="4">
    <source>
        <dbReference type="Proteomes" id="UP000195139"/>
    </source>
</evidence>
<dbReference type="Proteomes" id="UP000195139">
    <property type="component" value="Unassembled WGS sequence"/>
</dbReference>
<feature type="transmembrane region" description="Helical" evidence="1">
    <location>
        <begin position="12"/>
        <end position="28"/>
    </location>
</feature>
<evidence type="ECO:0000313" key="2">
    <source>
        <dbReference type="EMBL" id="MEI5994933.1"/>
    </source>
</evidence>
<reference evidence="2 4" key="2">
    <citation type="submission" date="2018-07" db="EMBL/GenBank/DDBJ databases">
        <title>The Genome Sequence of Enterococcus sp. DIV0659b.</title>
        <authorList>
            <consortium name="The Broad Institute Genomics Platform"/>
            <consortium name="The Broad Institute Genomic Center for Infectious Diseases"/>
            <person name="Earl A."/>
            <person name="Manson A."/>
            <person name="Schwartman J."/>
            <person name="Gilmore M."/>
            <person name="Abouelleil A."/>
            <person name="Cao P."/>
            <person name="Chapman S."/>
            <person name="Cusick C."/>
            <person name="Shea T."/>
            <person name="Young S."/>
            <person name="Neafsey D."/>
            <person name="Nusbaum C."/>
            <person name="Birren B."/>
        </authorList>
    </citation>
    <scope>NUCLEOTIDE SEQUENCE [LARGE SCALE GENOMIC DNA]</scope>
    <source>
        <strain evidence="2 4">4G2_DIV0659</strain>
    </source>
</reference>
<gene>
    <name evidence="3" type="ORF">A5880_000424</name>
    <name evidence="2" type="ORF">A5880_002521</name>
</gene>
<feature type="transmembrane region" description="Helical" evidence="1">
    <location>
        <begin position="181"/>
        <end position="200"/>
    </location>
</feature>
<dbReference type="RefSeq" id="WP_086329370.1">
    <property type="nucleotide sequence ID" value="NZ_NGLE02000001.1"/>
</dbReference>
<dbReference type="AlphaFoldDB" id="A0A242CHM3"/>
<dbReference type="EMBL" id="NGLE02000001">
    <property type="protein sequence ID" value="MEI5994933.1"/>
    <property type="molecule type" value="Genomic_DNA"/>
</dbReference>
<name>A0A242CHM3_9ENTE</name>
<keyword evidence="4" id="KW-1185">Reference proteome</keyword>
<feature type="transmembrane region" description="Helical" evidence="1">
    <location>
        <begin position="298"/>
        <end position="322"/>
    </location>
</feature>
<keyword evidence="1" id="KW-1133">Transmembrane helix</keyword>
<dbReference type="EMBL" id="NGLE01000001">
    <property type="protein sequence ID" value="OTO09743.1"/>
    <property type="molecule type" value="Genomic_DNA"/>
</dbReference>
<evidence type="ECO:0000313" key="3">
    <source>
        <dbReference type="EMBL" id="OTO09743.1"/>
    </source>
</evidence>
<accession>A0A242CHM3</accession>
<feature type="transmembrane region" description="Helical" evidence="1">
    <location>
        <begin position="229"/>
        <end position="247"/>
    </location>
</feature>
<keyword evidence="1" id="KW-0812">Transmembrane</keyword>
<sequence length="386" mass="44442">MEKVLNRISSLLLLLTIAGSYLMWIVGIDTKVTAFIYTNSLYFLIIVIGLVLLLNVNRLEKSDWAMIGLALFFGVFYTLTSSMRHSNRFINATIPIIILLVLCFKICQFDRIDKGILFSISIVSLFATLYRLSVELPKLDMIDKNNNKLAYIWINTNTIGAALLFSILMVVILIQATPIGYYKIIVVPIYIAGLASMWIIESKTSFLVLILFIVINTSIPKKILQKNKWWVLLFLLIFLIMPSIFYYCANSSDLNLFTERERIWNEFFGKWLSSNQNIWIGMTPFVASWKPLGTHNSFLNILGNFGILGYILITGYFSYYFVRFVFSKKLYTKFQVGLLLAFLVIFVHSFMEDTLTAYHWMPILYSFIGISLQCPDDNSSKALKKK</sequence>
<feature type="transmembrane region" description="Helical" evidence="1">
    <location>
        <begin position="34"/>
        <end position="57"/>
    </location>
</feature>
<protein>
    <submittedName>
        <fullName evidence="3">Uncharacterized protein</fullName>
    </submittedName>
</protein>
<feature type="transmembrane region" description="Helical" evidence="1">
    <location>
        <begin position="64"/>
        <end position="83"/>
    </location>
</feature>
<dbReference type="NCBIfam" id="NF037933">
    <property type="entry name" value="EpaQ_fam"/>
    <property type="match status" value="1"/>
</dbReference>
<proteinExistence type="predicted"/>
<dbReference type="STRING" id="1834181.A5880_000424"/>
<dbReference type="OrthoDB" id="2088278at2"/>
<feature type="transmembrane region" description="Helical" evidence="1">
    <location>
        <begin position="206"/>
        <end position="224"/>
    </location>
</feature>
<evidence type="ECO:0000256" key="1">
    <source>
        <dbReference type="SAM" id="Phobius"/>
    </source>
</evidence>
<feature type="transmembrane region" description="Helical" evidence="1">
    <location>
        <begin position="152"/>
        <end position="174"/>
    </location>
</feature>
<feature type="transmembrane region" description="Helical" evidence="1">
    <location>
        <begin position="334"/>
        <end position="351"/>
    </location>
</feature>
<feature type="transmembrane region" description="Helical" evidence="1">
    <location>
        <begin position="89"/>
        <end position="108"/>
    </location>
</feature>
<keyword evidence="1" id="KW-0472">Membrane</keyword>
<reference evidence="3" key="1">
    <citation type="submission" date="2017-05" db="EMBL/GenBank/DDBJ databases">
        <title>The Genome Sequence of Enterococcus sp. 4G2_DIV0659.</title>
        <authorList>
            <consortium name="The Broad Institute Genomics Platform"/>
            <consortium name="The Broad Institute Genomic Center for Infectious Diseases"/>
            <person name="Earl A."/>
            <person name="Manson A."/>
            <person name="Schwartman J."/>
            <person name="Gilmore M."/>
            <person name="Abouelleil A."/>
            <person name="Cao P."/>
            <person name="Chapman S."/>
            <person name="Cusick C."/>
            <person name="Shea T."/>
            <person name="Young S."/>
            <person name="Neafsey D."/>
            <person name="Nusbaum C."/>
            <person name="Birren B."/>
        </authorList>
    </citation>
    <scope>NUCLEOTIDE SEQUENCE [LARGE SCALE GENOMIC DNA]</scope>
    <source>
        <strain evidence="3">4G2_DIV0659</strain>
    </source>
</reference>
<feature type="transmembrane region" description="Helical" evidence="1">
    <location>
        <begin position="115"/>
        <end position="132"/>
    </location>
</feature>
<organism evidence="3">
    <name type="scientific">Candidatus Enterococcus mansonii</name>
    <dbReference type="NCBI Taxonomy" id="1834181"/>
    <lineage>
        <taxon>Bacteria</taxon>
        <taxon>Bacillati</taxon>
        <taxon>Bacillota</taxon>
        <taxon>Bacilli</taxon>
        <taxon>Lactobacillales</taxon>
        <taxon>Enterococcaceae</taxon>
        <taxon>Enterococcus</taxon>
    </lineage>
</organism>